<comment type="caution">
    <text evidence="2">The sequence shown here is derived from an EMBL/GenBank/DDBJ whole genome shotgun (WGS) entry which is preliminary data.</text>
</comment>
<feature type="signal peptide" evidence="1">
    <location>
        <begin position="1"/>
        <end position="20"/>
    </location>
</feature>
<name>A0A5C6ZWT1_9FLAO</name>
<proteinExistence type="predicted"/>
<feature type="chain" id="PRO_5022792273" evidence="1">
    <location>
        <begin position="21"/>
        <end position="142"/>
    </location>
</feature>
<organism evidence="2 3">
    <name type="scientific">Gillisia hiemivivida</name>
    <dbReference type="NCBI Taxonomy" id="291190"/>
    <lineage>
        <taxon>Bacteria</taxon>
        <taxon>Pseudomonadati</taxon>
        <taxon>Bacteroidota</taxon>
        <taxon>Flavobacteriia</taxon>
        <taxon>Flavobacteriales</taxon>
        <taxon>Flavobacteriaceae</taxon>
        <taxon>Gillisia</taxon>
    </lineage>
</organism>
<dbReference type="OrthoDB" id="1445762at2"/>
<dbReference type="AlphaFoldDB" id="A0A5C6ZWT1"/>
<sequence length="142" mass="15874">MKTILTSALILLIGITSLNAQTIKNKQHDSSKNNYVVLTKKVAQLKPIFLAAEALANEDGNNYGDFQVIICGKTVEDLANKELMHDFLHQAKKQHISIVACGFSLKKFKVSKEDLSEQIEVVDNGILYDFQLQKKGYHNIAL</sequence>
<dbReference type="SUPFAM" id="SSF75169">
    <property type="entry name" value="DsrEFH-like"/>
    <property type="match status" value="1"/>
</dbReference>
<gene>
    <name evidence="2" type="ORF">ES724_04005</name>
</gene>
<protein>
    <submittedName>
        <fullName evidence="2">Sulfur reduction protein DsrE</fullName>
    </submittedName>
</protein>
<dbReference type="RefSeq" id="WP_026838943.1">
    <property type="nucleotide sequence ID" value="NZ_CBCSHZ010000001.1"/>
</dbReference>
<evidence type="ECO:0000313" key="3">
    <source>
        <dbReference type="Proteomes" id="UP000321367"/>
    </source>
</evidence>
<keyword evidence="1" id="KW-0732">Signal</keyword>
<accession>A0A5C6ZWT1</accession>
<dbReference type="Proteomes" id="UP000321367">
    <property type="component" value="Unassembled WGS sequence"/>
</dbReference>
<evidence type="ECO:0000256" key="1">
    <source>
        <dbReference type="SAM" id="SignalP"/>
    </source>
</evidence>
<evidence type="ECO:0000313" key="2">
    <source>
        <dbReference type="EMBL" id="TXD95325.1"/>
    </source>
</evidence>
<dbReference type="Gene3D" id="3.40.1260.10">
    <property type="entry name" value="DsrEFH-like"/>
    <property type="match status" value="1"/>
</dbReference>
<keyword evidence="3" id="KW-1185">Reference proteome</keyword>
<reference evidence="2 3" key="1">
    <citation type="submission" date="2019-08" db="EMBL/GenBank/DDBJ databases">
        <title>Genome sequence of Gillisia hiemivivida IC154 (type strain).</title>
        <authorList>
            <person name="Bowman J.P."/>
        </authorList>
    </citation>
    <scope>NUCLEOTIDE SEQUENCE [LARGE SCALE GENOMIC DNA]</scope>
    <source>
        <strain evidence="2 3">IC154</strain>
    </source>
</reference>
<dbReference type="EMBL" id="VORY01000002">
    <property type="protein sequence ID" value="TXD95325.1"/>
    <property type="molecule type" value="Genomic_DNA"/>
</dbReference>
<dbReference type="InterPro" id="IPR027396">
    <property type="entry name" value="DsrEFH-like"/>
</dbReference>